<dbReference type="EMBL" id="CAFABE010000100">
    <property type="protein sequence ID" value="CAB4833704.1"/>
    <property type="molecule type" value="Genomic_DNA"/>
</dbReference>
<protein>
    <submittedName>
        <fullName evidence="3">Unannotated protein</fullName>
    </submittedName>
</protein>
<evidence type="ECO:0000313" key="3">
    <source>
        <dbReference type="EMBL" id="CAB5031043.1"/>
    </source>
</evidence>
<dbReference type="InterPro" id="IPR054383">
    <property type="entry name" value="PspAB-like"/>
</dbReference>
<dbReference type="Pfam" id="PF22742">
    <property type="entry name" value="PspAB"/>
    <property type="match status" value="1"/>
</dbReference>
<proteinExistence type="predicted"/>
<reference evidence="3" key="1">
    <citation type="submission" date="2020-05" db="EMBL/GenBank/DDBJ databases">
        <authorList>
            <person name="Chiriac C."/>
            <person name="Salcher M."/>
            <person name="Ghai R."/>
            <person name="Kavagutti S V."/>
        </authorList>
    </citation>
    <scope>NUCLEOTIDE SEQUENCE</scope>
</reference>
<accession>A0A6J7RQ28</accession>
<name>A0A6J7RQ28_9ZZZZ</name>
<evidence type="ECO:0000313" key="2">
    <source>
        <dbReference type="EMBL" id="CAB4862904.1"/>
    </source>
</evidence>
<dbReference type="EMBL" id="CAFBLT010000001">
    <property type="protein sequence ID" value="CAB4862904.1"/>
    <property type="molecule type" value="Genomic_DNA"/>
</dbReference>
<sequence length="196" mass="21267">MGILDALRGTTKQVQPKLDALFAMPSAAVTLELQAGLVTSGEAGVCWKPPSGQAPADVQAEVTTLLDMGDDDPNSPSLRSVEDDLGFRWLIVEGANLDDLVTHVHQVNTLLCEHGWGPQLLCSVFGFVPAEGADQSATKSYLIYLYKRGTFYPFCPTAESKRDNEAELRLKATIGSDLPMESDLSRWMALWGLPVT</sequence>
<evidence type="ECO:0000313" key="1">
    <source>
        <dbReference type="EMBL" id="CAB4833704.1"/>
    </source>
</evidence>
<gene>
    <name evidence="1" type="ORF">UFOPK3164_01520</name>
    <name evidence="2" type="ORF">UFOPK3427_00304</name>
    <name evidence="3" type="ORF">UFOPK4112_01650</name>
</gene>
<dbReference type="AlphaFoldDB" id="A0A6J7RQ28"/>
<organism evidence="3">
    <name type="scientific">freshwater metagenome</name>
    <dbReference type="NCBI Taxonomy" id="449393"/>
    <lineage>
        <taxon>unclassified sequences</taxon>
        <taxon>metagenomes</taxon>
        <taxon>ecological metagenomes</taxon>
    </lineage>
</organism>
<dbReference type="EMBL" id="CAFBPM010000023">
    <property type="protein sequence ID" value="CAB5031043.1"/>
    <property type="molecule type" value="Genomic_DNA"/>
</dbReference>